<evidence type="ECO:0000313" key="3">
    <source>
        <dbReference type="WBParaSite" id="BPAG_0000566601-mRNA-1"/>
    </source>
</evidence>
<gene>
    <name evidence="1" type="ORF">BPAG_LOCUS5632</name>
</gene>
<reference evidence="3" key="1">
    <citation type="submission" date="2017-02" db="UniProtKB">
        <authorList>
            <consortium name="WormBaseParasite"/>
        </authorList>
    </citation>
    <scope>IDENTIFICATION</scope>
</reference>
<proteinExistence type="predicted"/>
<dbReference type="EMBL" id="UZAD01004181">
    <property type="protein sequence ID" value="VDN86818.1"/>
    <property type="molecule type" value="Genomic_DNA"/>
</dbReference>
<protein>
    <submittedName>
        <fullName evidence="1 3">Uncharacterized protein</fullName>
    </submittedName>
</protein>
<dbReference type="AlphaFoldDB" id="A0A0N4TBS9"/>
<dbReference type="WBParaSite" id="BPAG_0000566601-mRNA-1">
    <property type="protein sequence ID" value="BPAG_0000566601-mRNA-1"/>
    <property type="gene ID" value="BPAG_0000566601"/>
</dbReference>
<evidence type="ECO:0000313" key="2">
    <source>
        <dbReference type="Proteomes" id="UP000278627"/>
    </source>
</evidence>
<dbReference type="Proteomes" id="UP000278627">
    <property type="component" value="Unassembled WGS sequence"/>
</dbReference>
<evidence type="ECO:0000313" key="1">
    <source>
        <dbReference type="EMBL" id="VDN86818.1"/>
    </source>
</evidence>
<keyword evidence="2" id="KW-1185">Reference proteome</keyword>
<accession>A0A0N4TBS9</accession>
<organism evidence="3">
    <name type="scientific">Brugia pahangi</name>
    <name type="common">Filarial nematode worm</name>
    <dbReference type="NCBI Taxonomy" id="6280"/>
    <lineage>
        <taxon>Eukaryota</taxon>
        <taxon>Metazoa</taxon>
        <taxon>Ecdysozoa</taxon>
        <taxon>Nematoda</taxon>
        <taxon>Chromadorea</taxon>
        <taxon>Rhabditida</taxon>
        <taxon>Spirurina</taxon>
        <taxon>Spiruromorpha</taxon>
        <taxon>Filarioidea</taxon>
        <taxon>Onchocercidae</taxon>
        <taxon>Brugia</taxon>
    </lineage>
</organism>
<reference evidence="1 2" key="2">
    <citation type="submission" date="2018-11" db="EMBL/GenBank/DDBJ databases">
        <authorList>
            <consortium name="Pathogen Informatics"/>
        </authorList>
    </citation>
    <scope>NUCLEOTIDE SEQUENCE [LARGE SCALE GENOMIC DNA]</scope>
</reference>
<name>A0A0N4TBS9_BRUPA</name>
<sequence length="80" mass="9219">MVESKSKKMNVRKRLEYATTTIRGMNVVNNSGIPDVSVTKIDFTIYLLAKLFVDIFRQDMLPKNFHILKFVSNQLLKGNV</sequence>